<dbReference type="InterPro" id="IPR032466">
    <property type="entry name" value="Metal_Hydrolase"/>
</dbReference>
<name>A0ABR5ADM4_9BACL</name>
<dbReference type="SUPFAM" id="SSF51556">
    <property type="entry name" value="Metallo-dependent hydrolases"/>
    <property type="match status" value="1"/>
</dbReference>
<sequence length="74" mass="8422">MQYRLEALPTVKASLIASDSRCIEWTYGKIWLVKRVLAEFLAGRVAAGWMDGEEAIGVARDWLYESAARRYRVG</sequence>
<accession>A0ABR5ADM4</accession>
<dbReference type="EMBL" id="JXAK01000046">
    <property type="protein sequence ID" value="KIL39007.1"/>
    <property type="molecule type" value="Genomic_DNA"/>
</dbReference>
<keyword evidence="2" id="KW-1185">Reference proteome</keyword>
<protein>
    <submittedName>
        <fullName evidence="1">Uncharacterized protein</fullName>
    </submittedName>
</protein>
<evidence type="ECO:0000313" key="1">
    <source>
        <dbReference type="EMBL" id="KIL39007.1"/>
    </source>
</evidence>
<comment type="caution">
    <text evidence="1">The sequence shown here is derived from an EMBL/GenBank/DDBJ whole genome shotgun (WGS) entry which is preliminary data.</text>
</comment>
<gene>
    <name evidence="1" type="ORF">SD70_23015</name>
</gene>
<organism evidence="1 2">
    <name type="scientific">Gordoniibacillus kamchatkensis</name>
    <dbReference type="NCBI Taxonomy" id="1590651"/>
    <lineage>
        <taxon>Bacteria</taxon>
        <taxon>Bacillati</taxon>
        <taxon>Bacillota</taxon>
        <taxon>Bacilli</taxon>
        <taxon>Bacillales</taxon>
        <taxon>Paenibacillaceae</taxon>
        <taxon>Gordoniibacillus</taxon>
    </lineage>
</organism>
<dbReference type="Proteomes" id="UP000031967">
    <property type="component" value="Unassembled WGS sequence"/>
</dbReference>
<dbReference type="Gene3D" id="3.20.20.140">
    <property type="entry name" value="Metal-dependent hydrolases"/>
    <property type="match status" value="1"/>
</dbReference>
<reference evidence="1 2" key="1">
    <citation type="submission" date="2014-12" db="EMBL/GenBank/DDBJ databases">
        <title>Draft genome sequence of Paenibacillus kamchatkensis strain B-2647.</title>
        <authorList>
            <person name="Karlyshev A.V."/>
            <person name="Kudryashova E.B."/>
        </authorList>
    </citation>
    <scope>NUCLEOTIDE SEQUENCE [LARGE SCALE GENOMIC DNA]</scope>
    <source>
        <strain evidence="1 2">VKM B-2647</strain>
    </source>
</reference>
<evidence type="ECO:0000313" key="2">
    <source>
        <dbReference type="Proteomes" id="UP000031967"/>
    </source>
</evidence>
<proteinExistence type="predicted"/>